<dbReference type="OrthoDB" id="297643at2759"/>
<evidence type="ECO:0000256" key="5">
    <source>
        <dbReference type="ARBA" id="ARBA00023136"/>
    </source>
</evidence>
<dbReference type="GO" id="GO:0000139">
    <property type="term" value="C:Golgi membrane"/>
    <property type="evidence" value="ECO:0007669"/>
    <property type="project" value="UniProtKB-SubCell"/>
</dbReference>
<dbReference type="InterPro" id="IPR056457">
    <property type="entry name" value="DOP1_C"/>
</dbReference>
<evidence type="ECO:0000256" key="3">
    <source>
        <dbReference type="ARBA" id="ARBA00022927"/>
    </source>
</evidence>
<name>A0A0D7ALB1_9AGAR</name>
<dbReference type="InterPro" id="IPR040314">
    <property type="entry name" value="DOP1"/>
</dbReference>
<dbReference type="Proteomes" id="UP000054144">
    <property type="component" value="Unassembled WGS sequence"/>
</dbReference>
<proteinExistence type="inferred from homology"/>
<dbReference type="GO" id="GO:0005802">
    <property type="term" value="C:trans-Golgi network"/>
    <property type="evidence" value="ECO:0007669"/>
    <property type="project" value="TreeGrafter"/>
</dbReference>
<dbReference type="EMBL" id="KN881630">
    <property type="protein sequence ID" value="KIY52670.1"/>
    <property type="molecule type" value="Genomic_DNA"/>
</dbReference>
<feature type="domain" description="DOP1-like C-terminal" evidence="10">
    <location>
        <begin position="1270"/>
        <end position="1751"/>
    </location>
</feature>
<keyword evidence="2" id="KW-0813">Transport</keyword>
<dbReference type="SUPFAM" id="SSF48371">
    <property type="entry name" value="ARM repeat"/>
    <property type="match status" value="2"/>
</dbReference>
<evidence type="ECO:0000259" key="10">
    <source>
        <dbReference type="Pfam" id="PF24598"/>
    </source>
</evidence>
<gene>
    <name evidence="11" type="ORF">FISHEDRAFT_69486</name>
</gene>
<organism evidence="11 12">
    <name type="scientific">Fistulina hepatica ATCC 64428</name>
    <dbReference type="NCBI Taxonomy" id="1128425"/>
    <lineage>
        <taxon>Eukaryota</taxon>
        <taxon>Fungi</taxon>
        <taxon>Dikarya</taxon>
        <taxon>Basidiomycota</taxon>
        <taxon>Agaricomycotina</taxon>
        <taxon>Agaricomycetes</taxon>
        <taxon>Agaricomycetidae</taxon>
        <taxon>Agaricales</taxon>
        <taxon>Fistulinaceae</taxon>
        <taxon>Fistulina</taxon>
    </lineage>
</organism>
<feature type="region of interest" description="Disordered" evidence="7">
    <location>
        <begin position="1371"/>
        <end position="1403"/>
    </location>
</feature>
<evidence type="ECO:0000259" key="9">
    <source>
        <dbReference type="Pfam" id="PF24597"/>
    </source>
</evidence>
<sequence>MSSNPPEITTQTALAQQAFANDPKYKKYTQQVEKCLNSFDNVHEWADCIAFLKQLLKTFQSYMQFKEIPRKVVVAKRLAQCLNPALPNGVHQRALDVYLHVLSVLGPDGLKRDLALWSLGLFPFFDYAATSVKPTLLNIYDTHYLPLQAGLRPVMKSFILALLPGLEEETGEFFEQVLTLLDRLSGTVSQSFFFQTMWLIMLTAPFARGTSLNYLSRRLPRFKGHEDMTSIVGRDIGLMVRAFAVVLEDENLLVRRAALDLLLQALKIDSEAIKRATASDRQILMRAALSVVLRRDLALNRRLYSWLLGPSEKSENQVAFLKEHSLELLRSTLSDEMTASAKDYAESRPFKIFISLLDKWEIGAPLSEVLVYDAFKSIKHLVETSADSTEDVTMTASTLYEAVEPQILWKHFLQSILSEINGDGTQTEAISLACFLVQTFSQDEDVQTLYLPIVFSAIVDVIDMRLQVSQIKATSPSIRGAMRLLEQILHCISPTALLQRPQMTAASEDGSIPRPYPFACAFFGIDVSLQSPDNVSAFTVPFSASFQSLAALSLRASEDLRQSTTLDVSRQILAEMLGLMLRLVSALSTSVTVSWDPQQWLSAMLLCIEQQTVNFTIIDRFVSLVVSISQSQKLQPTIVIDSRPTMHLMVTRLLRYLHADSVMYHVRAVELIWALESSTKEKSHVEAILAKTMTAAAPRDVQEAYEAFGVLWRLTDDNLLPGFCFRVPLMLVLDALRNDDPSLRRVGETWMRCSLKAYTRVLDPILFDLVNPAIRRRPVISRLNGKELQNFVYERPFDERYTNHLLDLLVCILRFGGQGVAKTMRVTSSKRTNHAGLIQRIEASLSPEPEASYSDVLIDVLIRFLQSEPKESLGVSMNPMNAAIQSTAVELLQMIVARGELSILSVTALEAAVVGKLYFCVHTGRLDLQNKLLHLLHSLISAATSDESSTRLSRSRIGENSADGTLPIEDGNSPSGYVVNPLLVQTLVDGVTIPDNRPVLQHWLDFILMAVPTFQPALHALIAPLNECVCRQLTAAIQEVLRSSSPDCFATDVVSSTTDAEFIMLLSGLERLVLISLAYTSEPPSTEDEPSGYPEKSNADGSGLFGYLPNVFGSDGSTAAAQEEKLTGIDPLRAKMRSPGYRALREGIKVLFLLWSHLVPSNASQQCAIDGSLNFIYTRARTRCRKVLEHLFRAQSMETFEAIVEFWERDLQDSKPADDPTLELVDVLIANSQTAVSMICDSIAIRLSILDRPKKQVINPNLTDAVLFKFLELYITRLEGPLALQVWSRLVQLIKDILSSTKDYKPYHFASLRCLLALTDKITQTIAMEDRRIKKELQDAMTKLLDLTIVYVNKFYDQGSWIRRSTAKDTLNGRESPIPRTDTKAEEKLATNPSNVPDTPRMSASNEAVAPINEFLATVALPHLRRYLVDGDKMAAACNSIVYYIVSPAMKGKTRPLDIDPGVVAIIAGMSHINAALKAWKGPVLELVNDNRLFNCSAQTAMPWKPIVRALFNADKAAFPELLTKVATAPSANIFTNREYEMLLRSLNVRRLSFVLLAGEKNQFITQLPTIQEKLVDMLRNVTAPIVQSEVYLCIRVLLCRLSPHNLTSFWPVLLTELYRLFEQIMLNLPSDGSDDLQVVLAASKCLDLLIALQTEEFQIHQWMFVTDTVDAIYRPDDAFPEAMMDQLAEIAGSLPATTDNGLAESISTLTLTGRPMRRPLLVAVRQIDSIRDLVPFFSSVSISSYESVYASRGDIDWEAVEQGLIEDMFDGK</sequence>
<feature type="domain" description="DOP1-like middle TPR" evidence="9">
    <location>
        <begin position="321"/>
        <end position="506"/>
    </location>
</feature>
<keyword evidence="12" id="KW-1185">Reference proteome</keyword>
<dbReference type="PANTHER" id="PTHR14042:SF24">
    <property type="entry name" value="PROTEIN DOPEY-1 HOMOLOG"/>
    <property type="match status" value="1"/>
</dbReference>
<dbReference type="GO" id="GO:0005768">
    <property type="term" value="C:endosome"/>
    <property type="evidence" value="ECO:0007669"/>
    <property type="project" value="TreeGrafter"/>
</dbReference>
<dbReference type="InterPro" id="IPR016024">
    <property type="entry name" value="ARM-type_fold"/>
</dbReference>
<evidence type="ECO:0000259" key="8">
    <source>
        <dbReference type="Pfam" id="PF04118"/>
    </source>
</evidence>
<comment type="similarity">
    <text evidence="6">Belongs to the DOP1 family.</text>
</comment>
<protein>
    <submittedName>
        <fullName evidence="11">Uncharacterized protein</fullName>
    </submittedName>
</protein>
<evidence type="ECO:0000313" key="11">
    <source>
        <dbReference type="EMBL" id="KIY52670.1"/>
    </source>
</evidence>
<comment type="subcellular location">
    <subcellularLocation>
        <location evidence="1">Golgi apparatus membrane</location>
        <topology evidence="1">Peripheral membrane protein</topology>
    </subcellularLocation>
</comment>
<evidence type="ECO:0000256" key="1">
    <source>
        <dbReference type="ARBA" id="ARBA00004395"/>
    </source>
</evidence>
<dbReference type="GO" id="GO:0006895">
    <property type="term" value="P:Golgi to endosome transport"/>
    <property type="evidence" value="ECO:0007669"/>
    <property type="project" value="InterPro"/>
</dbReference>
<keyword evidence="4" id="KW-0333">Golgi apparatus</keyword>
<evidence type="ECO:0000256" key="2">
    <source>
        <dbReference type="ARBA" id="ARBA00022448"/>
    </source>
</evidence>
<accession>A0A0D7ALB1</accession>
<evidence type="ECO:0000256" key="4">
    <source>
        <dbReference type="ARBA" id="ARBA00023034"/>
    </source>
</evidence>
<dbReference type="Pfam" id="PF24598">
    <property type="entry name" value="DOP1_C"/>
    <property type="match status" value="1"/>
</dbReference>
<reference evidence="11 12" key="1">
    <citation type="journal article" date="2015" name="Fungal Genet. Biol.">
        <title>Evolution of novel wood decay mechanisms in Agaricales revealed by the genome sequences of Fistulina hepatica and Cylindrobasidium torrendii.</title>
        <authorList>
            <person name="Floudas D."/>
            <person name="Held B.W."/>
            <person name="Riley R."/>
            <person name="Nagy L.G."/>
            <person name="Koehler G."/>
            <person name="Ransdell A.S."/>
            <person name="Younus H."/>
            <person name="Chow J."/>
            <person name="Chiniquy J."/>
            <person name="Lipzen A."/>
            <person name="Tritt A."/>
            <person name="Sun H."/>
            <person name="Haridas S."/>
            <person name="LaButti K."/>
            <person name="Ohm R.A."/>
            <person name="Kues U."/>
            <person name="Blanchette R.A."/>
            <person name="Grigoriev I.V."/>
            <person name="Minto R.E."/>
            <person name="Hibbett D.S."/>
        </authorList>
    </citation>
    <scope>NUCLEOTIDE SEQUENCE [LARGE SCALE GENOMIC DNA]</scope>
    <source>
        <strain evidence="11 12">ATCC 64428</strain>
    </source>
</reference>
<feature type="compositionally biased region" description="Polar residues" evidence="7">
    <location>
        <begin position="1391"/>
        <end position="1403"/>
    </location>
</feature>
<keyword evidence="3" id="KW-0653">Protein transport</keyword>
<keyword evidence="5" id="KW-0472">Membrane</keyword>
<dbReference type="GO" id="GO:0005829">
    <property type="term" value="C:cytosol"/>
    <property type="evidence" value="ECO:0007669"/>
    <property type="project" value="GOC"/>
</dbReference>
<dbReference type="PANTHER" id="PTHR14042">
    <property type="entry name" value="DOPEY-RELATED"/>
    <property type="match status" value="1"/>
</dbReference>
<dbReference type="GO" id="GO:0015031">
    <property type="term" value="P:protein transport"/>
    <property type="evidence" value="ECO:0007669"/>
    <property type="project" value="UniProtKB-KW"/>
</dbReference>
<dbReference type="Pfam" id="PF04118">
    <property type="entry name" value="Dopey_N"/>
    <property type="match status" value="1"/>
</dbReference>
<dbReference type="InterPro" id="IPR056458">
    <property type="entry name" value="TPR_DOP1_M"/>
</dbReference>
<dbReference type="Pfam" id="PF24597">
    <property type="entry name" value="TPR_DOP1_M"/>
    <property type="match status" value="1"/>
</dbReference>
<evidence type="ECO:0000313" key="12">
    <source>
        <dbReference type="Proteomes" id="UP000054144"/>
    </source>
</evidence>
<evidence type="ECO:0000256" key="7">
    <source>
        <dbReference type="SAM" id="MobiDB-lite"/>
    </source>
</evidence>
<feature type="domain" description="DOP1 N-terminal" evidence="8">
    <location>
        <begin position="22"/>
        <end position="311"/>
    </location>
</feature>
<feature type="region of interest" description="Disordered" evidence="7">
    <location>
        <begin position="951"/>
        <end position="972"/>
    </location>
</feature>
<dbReference type="InterPro" id="IPR007249">
    <property type="entry name" value="DOP1_N"/>
</dbReference>
<evidence type="ECO:0000256" key="6">
    <source>
        <dbReference type="ARBA" id="ARBA00046326"/>
    </source>
</evidence>